<dbReference type="GO" id="GO:0042450">
    <property type="term" value="P:L-arginine biosynthetic process via ornithine"/>
    <property type="evidence" value="ECO:0007669"/>
    <property type="project" value="UniProtKB-UniRule"/>
</dbReference>
<keyword evidence="12" id="KW-1185">Reference proteome</keyword>
<dbReference type="GO" id="GO:0003991">
    <property type="term" value="F:acetylglutamate kinase activity"/>
    <property type="evidence" value="ECO:0007669"/>
    <property type="project" value="UniProtKB-UniRule"/>
</dbReference>
<dbReference type="RefSeq" id="WP_005871853.1">
    <property type="nucleotide sequence ID" value="NZ_ACYG01000027.1"/>
</dbReference>
<keyword evidence="6 9" id="KW-0418">Kinase</keyword>
<dbReference type="PANTHER" id="PTHR23342">
    <property type="entry name" value="N-ACETYLGLUTAMATE SYNTHASE"/>
    <property type="match status" value="1"/>
</dbReference>
<organism evidence="11 12">
    <name type="scientific">Campylobacter gracilis RM3268</name>
    <dbReference type="NCBI Taxonomy" id="553220"/>
    <lineage>
        <taxon>Bacteria</taxon>
        <taxon>Pseudomonadati</taxon>
        <taxon>Campylobacterota</taxon>
        <taxon>Epsilonproteobacteria</taxon>
        <taxon>Campylobacterales</taxon>
        <taxon>Campylobacteraceae</taxon>
        <taxon>Campylobacter</taxon>
    </lineage>
</organism>
<evidence type="ECO:0000259" key="10">
    <source>
        <dbReference type="Pfam" id="PF00696"/>
    </source>
</evidence>
<evidence type="ECO:0000256" key="7">
    <source>
        <dbReference type="ARBA" id="ARBA00022840"/>
    </source>
</evidence>
<keyword evidence="3 9" id="KW-0028">Amino-acid biosynthesis</keyword>
<feature type="site" description="Transition state stabilizer" evidence="9">
    <location>
        <position position="29"/>
    </location>
</feature>
<dbReference type="PIRSF" id="PIRSF000728">
    <property type="entry name" value="NAGK"/>
    <property type="match status" value="1"/>
</dbReference>
<sequence>MIKKSKTAEVIISALPYIRKFRDKIFVVKYGGAAQTDDALKLDFARDIVLLHMVGIKIIVVHGGGKKINQTLDKIGVQSEFCDGLRVTSKDAIEITEMVLSGAVNKEITALLNQNGAPAIGISGKDGGLLRAKFLDEKKYGFVGEITEVNTKLINDLLQKDYLPVIAPLAGGETDENVSFNINADLCASRIAAALKASKAIFLSDIDGVLDKEGNLISKLDAALISKLKKDGTIAGGMIPKVDACLQCVRNGANAAHIINGKIPHSILLELFTDGGIGSLIKEEI</sequence>
<dbReference type="PRINTS" id="PR01469">
    <property type="entry name" value="CARBMTKINASE"/>
</dbReference>
<gene>
    <name evidence="9 11" type="primary">argB</name>
    <name evidence="11" type="ORF">CAMGR0001_1252</name>
</gene>
<dbReference type="Pfam" id="PF00696">
    <property type="entry name" value="AA_kinase"/>
    <property type="match status" value="1"/>
</dbReference>
<dbReference type="InterPro" id="IPR004662">
    <property type="entry name" value="AcgluKinase_fam"/>
</dbReference>
<evidence type="ECO:0000256" key="4">
    <source>
        <dbReference type="ARBA" id="ARBA00022679"/>
    </source>
</evidence>
<dbReference type="InterPro" id="IPR037528">
    <property type="entry name" value="ArgB"/>
</dbReference>
<keyword evidence="5 9" id="KW-0547">Nucleotide-binding</keyword>
<comment type="similarity">
    <text evidence="9">Belongs to the acetylglutamate kinase family. ArgB subfamily.</text>
</comment>
<evidence type="ECO:0000313" key="12">
    <source>
        <dbReference type="Proteomes" id="UP000005709"/>
    </source>
</evidence>
<dbReference type="InterPro" id="IPR001048">
    <property type="entry name" value="Asp/Glu/Uridylate_kinase"/>
</dbReference>
<keyword evidence="7 9" id="KW-0067">ATP-binding</keyword>
<evidence type="ECO:0000256" key="6">
    <source>
        <dbReference type="ARBA" id="ARBA00022777"/>
    </source>
</evidence>
<comment type="catalytic activity">
    <reaction evidence="8 9">
        <text>N-acetyl-L-glutamate + ATP = N-acetyl-L-glutamyl 5-phosphate + ADP</text>
        <dbReference type="Rhea" id="RHEA:14629"/>
        <dbReference type="ChEBI" id="CHEBI:30616"/>
        <dbReference type="ChEBI" id="CHEBI:44337"/>
        <dbReference type="ChEBI" id="CHEBI:57936"/>
        <dbReference type="ChEBI" id="CHEBI:456216"/>
        <dbReference type="EC" id="2.7.2.8"/>
    </reaction>
</comment>
<dbReference type="HAMAP" id="MF_00082">
    <property type="entry name" value="ArgB"/>
    <property type="match status" value="1"/>
</dbReference>
<dbReference type="Proteomes" id="UP000005709">
    <property type="component" value="Unassembled WGS sequence"/>
</dbReference>
<comment type="function">
    <text evidence="9">Catalyzes the ATP-dependent phosphorylation of N-acetyl-L-glutamate.</text>
</comment>
<evidence type="ECO:0000256" key="8">
    <source>
        <dbReference type="ARBA" id="ARBA00048141"/>
    </source>
</evidence>
<comment type="pathway">
    <text evidence="1 9">Amino-acid biosynthesis; L-arginine biosynthesis; N(2)-acetyl-L-ornithine from L-glutamate: step 2/4.</text>
</comment>
<protein>
    <recommendedName>
        <fullName evidence="9">Acetylglutamate kinase</fullName>
        <ecNumber evidence="9">2.7.2.8</ecNumber>
    </recommendedName>
    <alternativeName>
        <fullName evidence="9">N-acetyl-L-glutamate 5-phosphotransferase</fullName>
    </alternativeName>
    <alternativeName>
        <fullName evidence="9">NAG kinase</fullName>
        <shortName evidence="9">NAGK</shortName>
    </alternativeName>
</protein>
<name>C8PJ53_9BACT</name>
<dbReference type="InterPro" id="IPR041727">
    <property type="entry name" value="NAGK-C"/>
</dbReference>
<dbReference type="AlphaFoldDB" id="C8PJ53"/>
<dbReference type="OrthoDB" id="9803155at2"/>
<evidence type="ECO:0000256" key="9">
    <source>
        <dbReference type="HAMAP-Rule" id="MF_00082"/>
    </source>
</evidence>
<feature type="domain" description="Aspartate/glutamate/uridylate kinase" evidence="10">
    <location>
        <begin position="24"/>
        <end position="260"/>
    </location>
</feature>
<evidence type="ECO:0000256" key="3">
    <source>
        <dbReference type="ARBA" id="ARBA00022605"/>
    </source>
</evidence>
<dbReference type="InterPro" id="IPR036393">
    <property type="entry name" value="AceGlu_kinase-like_sf"/>
</dbReference>
<dbReference type="GO" id="GO:0005524">
    <property type="term" value="F:ATP binding"/>
    <property type="evidence" value="ECO:0007669"/>
    <property type="project" value="UniProtKB-UniRule"/>
</dbReference>
<evidence type="ECO:0000256" key="5">
    <source>
        <dbReference type="ARBA" id="ARBA00022741"/>
    </source>
</evidence>
<evidence type="ECO:0000256" key="1">
    <source>
        <dbReference type="ARBA" id="ARBA00004828"/>
    </source>
</evidence>
<proteinExistence type="inferred from homology"/>
<feature type="binding site" evidence="9">
    <location>
        <position position="181"/>
    </location>
    <ligand>
        <name>substrate</name>
    </ligand>
</feature>
<accession>C8PJ53</accession>
<feature type="site" description="Transition state stabilizer" evidence="9">
    <location>
        <position position="241"/>
    </location>
</feature>
<comment type="caution">
    <text evidence="11">The sequence shown here is derived from an EMBL/GenBank/DDBJ whole genome shotgun (WGS) entry which is preliminary data.</text>
</comment>
<dbReference type="PANTHER" id="PTHR23342:SF0">
    <property type="entry name" value="N-ACETYLGLUTAMATE SYNTHASE, MITOCHONDRIAL"/>
    <property type="match status" value="1"/>
</dbReference>
<dbReference type="GO" id="GO:0005737">
    <property type="term" value="C:cytoplasm"/>
    <property type="evidence" value="ECO:0007669"/>
    <property type="project" value="UniProtKB-SubCell"/>
</dbReference>
<evidence type="ECO:0000256" key="2">
    <source>
        <dbReference type="ARBA" id="ARBA00022571"/>
    </source>
</evidence>
<keyword evidence="9" id="KW-0963">Cytoplasm</keyword>
<feature type="binding site" evidence="9">
    <location>
        <position position="86"/>
    </location>
    <ligand>
        <name>substrate</name>
    </ligand>
</feature>
<comment type="subcellular location">
    <subcellularLocation>
        <location evidence="9">Cytoplasm</location>
    </subcellularLocation>
</comment>
<dbReference type="SUPFAM" id="SSF53633">
    <property type="entry name" value="Carbamate kinase-like"/>
    <property type="match status" value="1"/>
</dbReference>
<dbReference type="UniPathway" id="UPA00068">
    <property type="reaction ID" value="UER00107"/>
</dbReference>
<dbReference type="NCBIfam" id="TIGR00761">
    <property type="entry name" value="argB"/>
    <property type="match status" value="1"/>
</dbReference>
<keyword evidence="2 9" id="KW-0055">Arginine biosynthesis</keyword>
<dbReference type="eggNOG" id="COG0548">
    <property type="taxonomic scope" value="Bacteria"/>
</dbReference>
<feature type="binding site" evidence="9">
    <location>
        <begin position="64"/>
        <end position="65"/>
    </location>
    <ligand>
        <name>substrate</name>
    </ligand>
</feature>
<dbReference type="Gene3D" id="3.40.1160.10">
    <property type="entry name" value="Acetylglutamate kinase-like"/>
    <property type="match status" value="1"/>
</dbReference>
<evidence type="ECO:0000313" key="11">
    <source>
        <dbReference type="EMBL" id="EEV16958.1"/>
    </source>
</evidence>
<dbReference type="CDD" id="cd04250">
    <property type="entry name" value="AAK_NAGK-C"/>
    <property type="match status" value="1"/>
</dbReference>
<dbReference type="FunFam" id="3.40.1160.10:FF:000004">
    <property type="entry name" value="Acetylglutamate kinase"/>
    <property type="match status" value="1"/>
</dbReference>
<dbReference type="EC" id="2.7.2.8" evidence="9"/>
<reference evidence="11 12" key="1">
    <citation type="submission" date="2009-07" db="EMBL/GenBank/DDBJ databases">
        <authorList>
            <person name="Madupu R."/>
            <person name="Sebastian Y."/>
            <person name="Durkin A.S."/>
            <person name="Torralba M."/>
            <person name="Methe B."/>
            <person name="Sutton G.G."/>
            <person name="Strausberg R.L."/>
            <person name="Nelson K.E."/>
        </authorList>
    </citation>
    <scope>NUCLEOTIDE SEQUENCE [LARGE SCALE GENOMIC DNA]</scope>
    <source>
        <strain evidence="11 12">RM3268</strain>
    </source>
</reference>
<dbReference type="STRING" id="824.CGRAC_0911"/>
<keyword evidence="4 9" id="KW-0808">Transferase</keyword>
<dbReference type="EMBL" id="ACYG01000027">
    <property type="protein sequence ID" value="EEV16958.1"/>
    <property type="molecule type" value="Genomic_DNA"/>
</dbReference>